<feature type="domain" description="CRAL-TRIO" evidence="3">
    <location>
        <begin position="292"/>
        <end position="470"/>
    </location>
</feature>
<dbReference type="GeneID" id="19015445"/>
<dbReference type="eggNOG" id="KOG1470">
    <property type="taxonomic scope" value="Eukaryota"/>
</dbReference>
<accession>K8F6K4</accession>
<dbReference type="SUPFAM" id="SSF46938">
    <property type="entry name" value="CRAL/TRIO N-terminal domain"/>
    <property type="match status" value="1"/>
</dbReference>
<dbReference type="OrthoDB" id="75724at2759"/>
<evidence type="ECO:0000256" key="2">
    <source>
        <dbReference type="SAM" id="Phobius"/>
    </source>
</evidence>
<dbReference type="KEGG" id="bpg:Bathy06g04640"/>
<dbReference type="AlphaFoldDB" id="K8F6K4"/>
<dbReference type="InterPro" id="IPR001251">
    <property type="entry name" value="CRAL-TRIO_dom"/>
</dbReference>
<gene>
    <name evidence="4" type="ORF">Bathy06g04640</name>
</gene>
<evidence type="ECO:0000256" key="1">
    <source>
        <dbReference type="SAM" id="MobiDB-lite"/>
    </source>
</evidence>
<dbReference type="InterPro" id="IPR036273">
    <property type="entry name" value="CRAL/TRIO_N_dom_sf"/>
</dbReference>
<keyword evidence="5" id="KW-1185">Reference proteome</keyword>
<dbReference type="InterPro" id="IPR052578">
    <property type="entry name" value="PI_Transfer_CRAL-TRIO"/>
</dbReference>
<dbReference type="GO" id="GO:0008526">
    <property type="term" value="F:phosphatidylinositol transfer activity"/>
    <property type="evidence" value="ECO:0007669"/>
    <property type="project" value="TreeGrafter"/>
</dbReference>
<keyword evidence="2" id="KW-0812">Transmembrane</keyword>
<dbReference type="PROSITE" id="PS50191">
    <property type="entry name" value="CRAL_TRIO"/>
    <property type="match status" value="1"/>
</dbReference>
<feature type="region of interest" description="Disordered" evidence="1">
    <location>
        <begin position="124"/>
        <end position="171"/>
    </location>
</feature>
<dbReference type="Proteomes" id="UP000198341">
    <property type="component" value="Chromosome 6"/>
</dbReference>
<dbReference type="SMART" id="SM01100">
    <property type="entry name" value="CRAL_TRIO_N"/>
    <property type="match status" value="1"/>
</dbReference>
<dbReference type="Pfam" id="PF03765">
    <property type="entry name" value="CRAL_TRIO_N"/>
    <property type="match status" value="1"/>
</dbReference>
<dbReference type="EMBL" id="FO082273">
    <property type="protein sequence ID" value="CCO17218.1"/>
    <property type="molecule type" value="Genomic_DNA"/>
</dbReference>
<dbReference type="RefSeq" id="XP_007512618.1">
    <property type="nucleotide sequence ID" value="XM_007512556.1"/>
</dbReference>
<dbReference type="Gene3D" id="3.40.525.10">
    <property type="entry name" value="CRAL-TRIO lipid binding domain"/>
    <property type="match status" value="1"/>
</dbReference>
<dbReference type="SMART" id="SM00516">
    <property type="entry name" value="SEC14"/>
    <property type="match status" value="1"/>
</dbReference>
<evidence type="ECO:0000259" key="3">
    <source>
        <dbReference type="PROSITE" id="PS50191"/>
    </source>
</evidence>
<dbReference type="Pfam" id="PF00650">
    <property type="entry name" value="CRAL_TRIO"/>
    <property type="match status" value="1"/>
</dbReference>
<proteinExistence type="predicted"/>
<protein>
    <recommendedName>
        <fullName evidence="3">CRAL-TRIO domain-containing protein</fullName>
    </recommendedName>
</protein>
<dbReference type="InterPro" id="IPR036865">
    <property type="entry name" value="CRAL-TRIO_dom_sf"/>
</dbReference>
<dbReference type="CDD" id="cd00170">
    <property type="entry name" value="SEC14"/>
    <property type="match status" value="1"/>
</dbReference>
<keyword evidence="2" id="KW-1133">Transmembrane helix</keyword>
<evidence type="ECO:0000313" key="5">
    <source>
        <dbReference type="Proteomes" id="UP000198341"/>
    </source>
</evidence>
<name>K8F6K4_9CHLO</name>
<dbReference type="SUPFAM" id="SSF52087">
    <property type="entry name" value="CRAL/TRIO domain"/>
    <property type="match status" value="1"/>
</dbReference>
<feature type="transmembrane region" description="Helical" evidence="2">
    <location>
        <begin position="79"/>
        <end position="103"/>
    </location>
</feature>
<dbReference type="PANTHER" id="PTHR45824:SF6">
    <property type="entry name" value="F16L1.9 PROTEIN"/>
    <property type="match status" value="1"/>
</dbReference>
<keyword evidence="2" id="KW-0472">Membrane</keyword>
<organism evidence="4 5">
    <name type="scientific">Bathycoccus prasinos</name>
    <dbReference type="NCBI Taxonomy" id="41875"/>
    <lineage>
        <taxon>Eukaryota</taxon>
        <taxon>Viridiplantae</taxon>
        <taxon>Chlorophyta</taxon>
        <taxon>Mamiellophyceae</taxon>
        <taxon>Mamiellales</taxon>
        <taxon>Bathycoccaceae</taxon>
        <taxon>Bathycoccus</taxon>
    </lineage>
</organism>
<evidence type="ECO:0000313" key="4">
    <source>
        <dbReference type="EMBL" id="CCO17218.1"/>
    </source>
</evidence>
<dbReference type="PANTHER" id="PTHR45824">
    <property type="entry name" value="GH16843P"/>
    <property type="match status" value="1"/>
</dbReference>
<dbReference type="InterPro" id="IPR011074">
    <property type="entry name" value="CRAL/TRIO_N_dom"/>
</dbReference>
<reference evidence="4 5" key="1">
    <citation type="submission" date="2011-10" db="EMBL/GenBank/DDBJ databases">
        <authorList>
            <person name="Genoscope - CEA"/>
        </authorList>
    </citation>
    <scope>NUCLEOTIDE SEQUENCE [LARGE SCALE GENOMIC DNA]</scope>
    <source>
        <strain evidence="4 5">RCC 1105</strain>
    </source>
</reference>
<sequence>MKKRALSWTFTSSSSSSKSSFADYISIASLRRTFLETVLGGKRNLKQISREIKRREWIVESLRRSRLIQRKYYVTNEDVLTVLLVAFVIAFVLVLLLCVRVLVSFLKHRNVVLKENEEEKKETIKRDYSRSVTMNPEEEDSFTVDDFTPNEKRKKDRKGLAGDANATSEKSPLVKRVSIDETFGAETVTTEKTKKAKRTAIVAKEQPAAGSNALSQQSLITVEERTKIAELRQLVNEEKEELLSTDALKMYCSDAQLARNLRARKWDVLKAFEMLKKTLLWRKEYKPELITFEDIEEELKTGKQYRSGRDRSGRRIIVMRPSRENTREHDGNIRLLVYTFENALWRTNGERIVRGSSNIPALAQEQICVLINFTKWSLKLSPPWRTSMETLHIMQEHYPERLGLAVCYDPPSVFSVFWKLISPFIDVKTKSKIRFVQPRGDKQKAAKKMNATFHPNTIDSDMGGRVDATWDLDEYKVFLQRYDAVKKNVFETLKERRIE</sequence>